<dbReference type="RefSeq" id="XP_038970479.1">
    <property type="nucleotide sequence ID" value="XM_039114551.1"/>
</dbReference>
<keyword evidence="1" id="KW-1185">Reference proteome</keyword>
<evidence type="ECO:0000313" key="3">
    <source>
        <dbReference type="RefSeq" id="XP_038970478.1"/>
    </source>
</evidence>
<evidence type="ECO:0000313" key="4">
    <source>
        <dbReference type="RefSeq" id="XP_038970479.1"/>
    </source>
</evidence>
<sequence>MGAVGGACGGGIWTRISVETLTVVVGALCRFTQHNLPACKPVLTLGWVMMTFWSWASESVITLATACWPYGDPTYLSWTRKSNAG</sequence>
<dbReference type="RefSeq" id="XP_038970477.1">
    <property type="nucleotide sequence ID" value="XM_039114549.1"/>
</dbReference>
<organism evidence="1 2">
    <name type="scientific">Phoenix dactylifera</name>
    <name type="common">Date palm</name>
    <dbReference type="NCBI Taxonomy" id="42345"/>
    <lineage>
        <taxon>Eukaryota</taxon>
        <taxon>Viridiplantae</taxon>
        <taxon>Streptophyta</taxon>
        <taxon>Embryophyta</taxon>
        <taxon>Tracheophyta</taxon>
        <taxon>Spermatophyta</taxon>
        <taxon>Magnoliopsida</taxon>
        <taxon>Liliopsida</taxon>
        <taxon>Arecaceae</taxon>
        <taxon>Coryphoideae</taxon>
        <taxon>Phoeniceae</taxon>
        <taxon>Phoenix</taxon>
    </lineage>
</organism>
<accession>A0A8B8ZB09</accession>
<evidence type="ECO:0000313" key="2">
    <source>
        <dbReference type="RefSeq" id="XP_038970477.1"/>
    </source>
</evidence>
<dbReference type="AlphaFoldDB" id="A0A8B8ZB09"/>
<reference evidence="1" key="1">
    <citation type="journal article" date="2019" name="Nat. Commun.">
        <title>Genome-wide association mapping of date palm fruit traits.</title>
        <authorList>
            <person name="Hazzouri K.M."/>
            <person name="Gros-Balthazard M."/>
            <person name="Flowers J.M."/>
            <person name="Copetti D."/>
            <person name="Lemansour A."/>
            <person name="Lebrun M."/>
            <person name="Masmoudi K."/>
            <person name="Ferrand S."/>
            <person name="Dhar M.I."/>
            <person name="Fresquez Z.A."/>
            <person name="Rosas U."/>
            <person name="Zhang J."/>
            <person name="Talag J."/>
            <person name="Lee S."/>
            <person name="Kudrna D."/>
            <person name="Powell R.F."/>
            <person name="Leitch I.J."/>
            <person name="Krueger R.R."/>
            <person name="Wing R.A."/>
            <person name="Amiri K.M.A."/>
            <person name="Purugganan M.D."/>
        </authorList>
    </citation>
    <scope>NUCLEOTIDE SEQUENCE [LARGE SCALE GENOMIC DNA]</scope>
    <source>
        <strain evidence="1">cv. Khalas</strain>
    </source>
</reference>
<name>A0A8B8ZB09_PHODC</name>
<proteinExistence type="predicted"/>
<reference evidence="2 3" key="2">
    <citation type="submission" date="2025-04" db="UniProtKB">
        <authorList>
            <consortium name="RefSeq"/>
        </authorList>
    </citation>
    <scope>IDENTIFICATION</scope>
    <source>
        <tissue evidence="2 3">Young leaves</tissue>
    </source>
</reference>
<evidence type="ECO:0000313" key="1">
    <source>
        <dbReference type="Proteomes" id="UP000228380"/>
    </source>
</evidence>
<dbReference type="KEGG" id="pda:113462512"/>
<dbReference type="GeneID" id="113462512"/>
<gene>
    <name evidence="2 3 4" type="primary">LOC113462512</name>
</gene>
<dbReference type="Proteomes" id="UP000228380">
    <property type="component" value="Chromosome 16"/>
</dbReference>
<protein>
    <submittedName>
        <fullName evidence="2 3">ALA-interacting subunit 5-like</fullName>
    </submittedName>
</protein>
<dbReference type="RefSeq" id="XP_038970478.1">
    <property type="nucleotide sequence ID" value="XM_039114550.1"/>
</dbReference>